<dbReference type="InterPro" id="IPR027417">
    <property type="entry name" value="P-loop_NTPase"/>
</dbReference>
<dbReference type="STRING" id="1399860.A0A2C5XTI3"/>
<proteinExistence type="predicted"/>
<dbReference type="SUPFAM" id="SSF52540">
    <property type="entry name" value="P-loop containing nucleoside triphosphate hydrolases"/>
    <property type="match status" value="1"/>
</dbReference>
<evidence type="ECO:0000313" key="2">
    <source>
        <dbReference type="Proteomes" id="UP000226192"/>
    </source>
</evidence>
<dbReference type="AlphaFoldDB" id="A0A2C5XTI3"/>
<gene>
    <name evidence="1" type="ORF">CDD81_1441</name>
</gene>
<protein>
    <recommendedName>
        <fullName evidence="3">AAA+ ATPase domain-containing protein</fullName>
    </recommendedName>
</protein>
<evidence type="ECO:0000313" key="1">
    <source>
        <dbReference type="EMBL" id="PHH60585.1"/>
    </source>
</evidence>
<evidence type="ECO:0008006" key="3">
    <source>
        <dbReference type="Google" id="ProtNLM"/>
    </source>
</evidence>
<dbReference type="Proteomes" id="UP000226192">
    <property type="component" value="Unassembled WGS sequence"/>
</dbReference>
<keyword evidence="2" id="KW-1185">Reference proteome</keyword>
<name>A0A2C5XTI3_9HYPO</name>
<sequence>MDPSDLASHLRLLSLADVDTEAGNEIIATPIFSASICQYGSSLPDNPYTQYGLLGCDTSLVHGNIVVKGKDPRIYHNVSAPSSVFICGSQGSGKSHTLSCLLENCLLPSEANVLPRPLTGIVFHYDTFISDTAGSPCEAAYLSSHKDIAVRVLCPPTNVVQIKRIYSSLSNVVVEELRIDEADLDTRRMLDLMAVSSSQGGSMPLYLHVVTRILRDLRVVQQSNDSSFNYKGFKQALALTELTVAQSNPLQQRLETLESFMVKRQVETAKVAWNKHKASTPSARQGNSWTPKPGQLTIVDLSCPCVTAESACALFNICLSLFLEQNTNIGRIVALDEAHKYMTDTAECETLTKSLLETIRLQRHLGTRVAISTQEPTISPKLLDLCSVTISSSAS</sequence>
<dbReference type="EMBL" id="NJET01000139">
    <property type="protein sequence ID" value="PHH60585.1"/>
    <property type="molecule type" value="Genomic_DNA"/>
</dbReference>
<reference evidence="1 2" key="1">
    <citation type="submission" date="2017-06" db="EMBL/GenBank/DDBJ databases">
        <title>Ant-infecting Ophiocordyceps genomes reveal a high diversity of potential behavioral manipulation genes and a possible major role for enterotoxins.</title>
        <authorList>
            <person name="De Bekker C."/>
            <person name="Evans H.C."/>
            <person name="Brachmann A."/>
            <person name="Hughes D.P."/>
        </authorList>
    </citation>
    <scope>NUCLEOTIDE SEQUENCE [LARGE SCALE GENOMIC DNA]</scope>
    <source>
        <strain evidence="1 2">Map64</strain>
    </source>
</reference>
<dbReference type="OrthoDB" id="2316594at2759"/>
<comment type="caution">
    <text evidence="1">The sequence shown here is derived from an EMBL/GenBank/DDBJ whole genome shotgun (WGS) entry which is preliminary data.</text>
</comment>
<accession>A0A2C5XTI3</accession>
<organism evidence="1 2">
    <name type="scientific">Ophiocordyceps australis</name>
    <dbReference type="NCBI Taxonomy" id="1399860"/>
    <lineage>
        <taxon>Eukaryota</taxon>
        <taxon>Fungi</taxon>
        <taxon>Dikarya</taxon>
        <taxon>Ascomycota</taxon>
        <taxon>Pezizomycotina</taxon>
        <taxon>Sordariomycetes</taxon>
        <taxon>Hypocreomycetidae</taxon>
        <taxon>Hypocreales</taxon>
        <taxon>Ophiocordycipitaceae</taxon>
        <taxon>Ophiocordyceps</taxon>
    </lineage>
</organism>